<reference evidence="2 3" key="1">
    <citation type="submission" date="2021-04" db="EMBL/GenBank/DDBJ databases">
        <title>The genome sequence of Ideonella sp. 3Y2.</title>
        <authorList>
            <person name="Liu Y."/>
        </authorList>
    </citation>
    <scope>NUCLEOTIDE SEQUENCE [LARGE SCALE GENOMIC DNA]</scope>
    <source>
        <strain evidence="2 3">3Y2</strain>
    </source>
</reference>
<comment type="caution">
    <text evidence="2">The sequence shown here is derived from an EMBL/GenBank/DDBJ whole genome shotgun (WGS) entry which is preliminary data.</text>
</comment>
<dbReference type="PROSITE" id="PS50965">
    <property type="entry name" value="NERD"/>
    <property type="match status" value="1"/>
</dbReference>
<dbReference type="InterPro" id="IPR011528">
    <property type="entry name" value="NERD"/>
</dbReference>
<dbReference type="EMBL" id="JAGQDD010000001">
    <property type="protein sequence ID" value="MBQ0929037.1"/>
    <property type="molecule type" value="Genomic_DNA"/>
</dbReference>
<dbReference type="RefSeq" id="WP_210851199.1">
    <property type="nucleotide sequence ID" value="NZ_JAGQDD010000001.1"/>
</dbReference>
<gene>
    <name evidence="2" type="ORF">KAK03_00965</name>
</gene>
<evidence type="ECO:0000313" key="2">
    <source>
        <dbReference type="EMBL" id="MBQ0929037.1"/>
    </source>
</evidence>
<dbReference type="Pfam" id="PF08378">
    <property type="entry name" value="NERD"/>
    <property type="match status" value="1"/>
</dbReference>
<protein>
    <submittedName>
        <fullName evidence="2">NERD domain-containing protein</fullName>
    </submittedName>
</protein>
<organism evidence="2 3">
    <name type="scientific">Ideonella alba</name>
    <dbReference type="NCBI Taxonomy" id="2824118"/>
    <lineage>
        <taxon>Bacteria</taxon>
        <taxon>Pseudomonadati</taxon>
        <taxon>Pseudomonadota</taxon>
        <taxon>Betaproteobacteria</taxon>
        <taxon>Burkholderiales</taxon>
        <taxon>Sphaerotilaceae</taxon>
        <taxon>Ideonella</taxon>
    </lineage>
</organism>
<accession>A0A940YA93</accession>
<feature type="domain" description="NERD" evidence="1">
    <location>
        <begin position="42"/>
        <end position="161"/>
    </location>
</feature>
<name>A0A940YA93_9BURK</name>
<dbReference type="AlphaFoldDB" id="A0A940YA93"/>
<evidence type="ECO:0000313" key="3">
    <source>
        <dbReference type="Proteomes" id="UP000676246"/>
    </source>
</evidence>
<evidence type="ECO:0000259" key="1">
    <source>
        <dbReference type="PROSITE" id="PS50965"/>
    </source>
</evidence>
<keyword evidence="3" id="KW-1185">Reference proteome</keyword>
<proteinExistence type="predicted"/>
<dbReference type="Proteomes" id="UP000676246">
    <property type="component" value="Unassembled WGS sequence"/>
</dbReference>
<sequence>MIVKSADDKSKRIGLLTDLQKSPMLDARQRDWLRDELMRLKRGIQGERDAAFYIDSHFKDSENNAVLHDLRISVEGEVAQIDHLIINRMMKFYLLETKCFNGNVQINDRGEFTVSYSGERTFGVESPLEQSRRHERILSKLLEKLEITGRMGMKAEFFHAVLLHPKSIITRPEKMKFDTDDVFKADQIGSWYQSHSDRTIGVVSAFAGLLNVHSPQTTKEWAEKLARQHRPTDPLDLPDFMKPKDFPVSKRVGIHRAAVVPAAVDAPARIQSSAPPEELRKKLVCITCRQKITFSEGKFCWGNEARFGGFQYCREHQAPFK</sequence>